<feature type="transmembrane region" description="Helical" evidence="1">
    <location>
        <begin position="145"/>
        <end position="164"/>
    </location>
</feature>
<feature type="transmembrane region" description="Helical" evidence="1">
    <location>
        <begin position="47"/>
        <end position="68"/>
    </location>
</feature>
<dbReference type="OrthoDB" id="3532123at2"/>
<sequence>MLELDSPPSATAPASRVPLDRYARWAGLAVGILATRWLLPLNNGEGALYAILTFGLCAVAGVLLGDVLTAPRRGAVRTAGLTPRRVRDYVPPRMTVLLLGLAAALIVLLITAASVASRDDLGRAGRAFTVTCGGVTHSHTPWPGLYYGLPVLASLALSTAACGWSLRRIATRPGDEQSRRDRALAIVAAWGLVVSSALFGVASTVSGALMSTTCDGAAGVVGNWTVWPLGLLALLTAPWCLFTIVSPRATVWLGRRSGTSGTGRR</sequence>
<gene>
    <name evidence="2" type="ORF">ACM01_22040</name>
</gene>
<evidence type="ECO:0000313" key="2">
    <source>
        <dbReference type="EMBL" id="KMS72716.1"/>
    </source>
</evidence>
<keyword evidence="1" id="KW-1133">Transmembrane helix</keyword>
<reference evidence="2 3" key="1">
    <citation type="submission" date="2015-06" db="EMBL/GenBank/DDBJ databases">
        <authorList>
            <person name="Ju K.-S."/>
            <person name="Doroghazi J.R."/>
            <person name="Metcalf W.W."/>
        </authorList>
    </citation>
    <scope>NUCLEOTIDE SEQUENCE [LARGE SCALE GENOMIC DNA]</scope>
    <source>
        <strain evidence="2 3">NRRL 3414</strain>
    </source>
</reference>
<proteinExistence type="predicted"/>
<evidence type="ECO:0000313" key="3">
    <source>
        <dbReference type="Proteomes" id="UP000037432"/>
    </source>
</evidence>
<dbReference type="RefSeq" id="WP_048583040.1">
    <property type="nucleotide sequence ID" value="NZ_LFNT01000025.1"/>
</dbReference>
<evidence type="ECO:0000256" key="1">
    <source>
        <dbReference type="SAM" id="Phobius"/>
    </source>
</evidence>
<dbReference type="AlphaFoldDB" id="A0A0J7Z994"/>
<dbReference type="PATRIC" id="fig|1938.3.peg.2796"/>
<dbReference type="EMBL" id="LFNT01000025">
    <property type="protein sequence ID" value="KMS72716.1"/>
    <property type="molecule type" value="Genomic_DNA"/>
</dbReference>
<keyword evidence="1" id="KW-0812">Transmembrane</keyword>
<keyword evidence="1" id="KW-0472">Membrane</keyword>
<feature type="transmembrane region" description="Helical" evidence="1">
    <location>
        <begin position="225"/>
        <end position="246"/>
    </location>
</feature>
<protein>
    <submittedName>
        <fullName evidence="2">Uncharacterized protein</fullName>
    </submittedName>
</protein>
<dbReference type="Proteomes" id="UP000037432">
    <property type="component" value="Unassembled WGS sequence"/>
</dbReference>
<accession>A0A0J7Z994</accession>
<feature type="transmembrane region" description="Helical" evidence="1">
    <location>
        <begin position="94"/>
        <end position="116"/>
    </location>
</feature>
<name>A0A0J7Z994_STRVR</name>
<comment type="caution">
    <text evidence="2">The sequence shown here is derived from an EMBL/GenBank/DDBJ whole genome shotgun (WGS) entry which is preliminary data.</text>
</comment>
<feature type="transmembrane region" description="Helical" evidence="1">
    <location>
        <begin position="184"/>
        <end position="205"/>
    </location>
</feature>
<organism evidence="2 3">
    <name type="scientific">Streptomyces viridochromogenes</name>
    <dbReference type="NCBI Taxonomy" id="1938"/>
    <lineage>
        <taxon>Bacteria</taxon>
        <taxon>Bacillati</taxon>
        <taxon>Actinomycetota</taxon>
        <taxon>Actinomycetes</taxon>
        <taxon>Kitasatosporales</taxon>
        <taxon>Streptomycetaceae</taxon>
        <taxon>Streptomyces</taxon>
    </lineage>
</organism>